<dbReference type="PANTHER" id="PTHR43735">
    <property type="entry name" value="APOPTOSIS-INDUCING FACTOR 1"/>
    <property type="match status" value="1"/>
</dbReference>
<sequence>MQTDTTTAATVILGGGYAGVMAANRLAGRGQDTVLLTPDPRFTERIRLHEFTAGGRADPTQDYRSLLHPAVRLVAGAAAAIEPSARTVHLASGDSMGYEYLVYAVGSGSAPAPAGAVAPDRLDGAREARRRLRELARGERIAVVGGGLTAVEMAAEIARQYPDNPLTLYASGTLVPQLAESTRSGMLESLRRAGVEVHAGTVDPENLPEASLVLWCAGFGVPSLAARSGLPVNADGRLVVDSSLRVPGQDRIFGAGDAAVIGAPGYGYLPMTCATAMPMGAEAASNILRLQEGEPLPRHDSGFQAQCISLGRRDGAVQFLTPGFTPRRLHVHGRSAAVLKEVICRMTLRWIRGEARKSGAYTWPRGPKLNPQPVPRAAWA</sequence>
<accession>A0A9X1MGV0</accession>
<gene>
    <name evidence="2" type="ORF">LJ757_14740</name>
</gene>
<dbReference type="PRINTS" id="PR00469">
    <property type="entry name" value="PNDRDTASEII"/>
</dbReference>
<dbReference type="InterPro" id="IPR036188">
    <property type="entry name" value="FAD/NAD-bd_sf"/>
</dbReference>
<organism evidence="2 3">
    <name type="scientific">Arthrobacter caoxuetaonis</name>
    <dbReference type="NCBI Taxonomy" id="2886935"/>
    <lineage>
        <taxon>Bacteria</taxon>
        <taxon>Bacillati</taxon>
        <taxon>Actinomycetota</taxon>
        <taxon>Actinomycetes</taxon>
        <taxon>Micrococcales</taxon>
        <taxon>Micrococcaceae</taxon>
        <taxon>Arthrobacter</taxon>
    </lineage>
</organism>
<dbReference type="EMBL" id="JAJFZV010000016">
    <property type="protein sequence ID" value="MCC3299045.1"/>
    <property type="molecule type" value="Genomic_DNA"/>
</dbReference>
<comment type="caution">
    <text evidence="2">The sequence shown here is derived from an EMBL/GenBank/DDBJ whole genome shotgun (WGS) entry which is preliminary data.</text>
</comment>
<dbReference type="SUPFAM" id="SSF51905">
    <property type="entry name" value="FAD/NAD(P)-binding domain"/>
    <property type="match status" value="1"/>
</dbReference>
<dbReference type="Gene3D" id="3.50.50.100">
    <property type="match status" value="1"/>
</dbReference>
<dbReference type="GO" id="GO:0005737">
    <property type="term" value="C:cytoplasm"/>
    <property type="evidence" value="ECO:0007669"/>
    <property type="project" value="TreeGrafter"/>
</dbReference>
<dbReference type="Pfam" id="PF07992">
    <property type="entry name" value="Pyr_redox_2"/>
    <property type="match status" value="1"/>
</dbReference>
<evidence type="ECO:0000313" key="3">
    <source>
        <dbReference type="Proteomes" id="UP001139158"/>
    </source>
</evidence>
<dbReference type="InterPro" id="IPR023753">
    <property type="entry name" value="FAD/NAD-binding_dom"/>
</dbReference>
<protein>
    <submittedName>
        <fullName evidence="2">FAD-dependent oxidoreductase</fullName>
    </submittedName>
</protein>
<dbReference type="GO" id="GO:0050660">
    <property type="term" value="F:flavin adenine dinucleotide binding"/>
    <property type="evidence" value="ECO:0007669"/>
    <property type="project" value="TreeGrafter"/>
</dbReference>
<dbReference type="RefSeq" id="WP_227896987.1">
    <property type="nucleotide sequence ID" value="NZ_CP099466.1"/>
</dbReference>
<dbReference type="Proteomes" id="UP001139158">
    <property type="component" value="Unassembled WGS sequence"/>
</dbReference>
<dbReference type="GO" id="GO:0004174">
    <property type="term" value="F:electron-transferring-flavoprotein dehydrogenase activity"/>
    <property type="evidence" value="ECO:0007669"/>
    <property type="project" value="TreeGrafter"/>
</dbReference>
<dbReference type="PRINTS" id="PR00368">
    <property type="entry name" value="FADPNR"/>
</dbReference>
<evidence type="ECO:0000313" key="2">
    <source>
        <dbReference type="EMBL" id="MCC3299045.1"/>
    </source>
</evidence>
<dbReference type="AlphaFoldDB" id="A0A9X1MGV0"/>
<keyword evidence="3" id="KW-1185">Reference proteome</keyword>
<evidence type="ECO:0000259" key="1">
    <source>
        <dbReference type="Pfam" id="PF07992"/>
    </source>
</evidence>
<name>A0A9X1MGV0_9MICC</name>
<dbReference type="PANTHER" id="PTHR43735:SF11">
    <property type="entry name" value="HYPOTHETICAL OXIDOREDUCTASE (EUROFUNG)"/>
    <property type="match status" value="1"/>
</dbReference>
<feature type="domain" description="FAD/NAD(P)-binding" evidence="1">
    <location>
        <begin position="10"/>
        <end position="280"/>
    </location>
</feature>
<proteinExistence type="predicted"/>
<reference evidence="2" key="1">
    <citation type="submission" date="2021-10" db="EMBL/GenBank/DDBJ databases">
        <title>Novel species in genus Arthrobacter.</title>
        <authorList>
            <person name="Liu Y."/>
        </authorList>
    </citation>
    <scope>NUCLEOTIDE SEQUENCE</scope>
    <source>
        <strain evidence="2">Zg-Y453</strain>
    </source>
</reference>